<reference evidence="1" key="1">
    <citation type="journal article" date="2012" name="Nature">
        <title>The tomato genome sequence provides insights into fleshy fruit evolution.</title>
        <authorList>
            <consortium name="Tomato Genome Consortium"/>
        </authorList>
    </citation>
    <scope>NUCLEOTIDE SEQUENCE [LARGE SCALE GENOMIC DNA]</scope>
    <source>
        <strain evidence="1">cv. Heinz 1706</strain>
    </source>
</reference>
<dbReference type="PhylomeDB" id="K4CKA6"/>
<dbReference type="AlphaFoldDB" id="K4CKA6"/>
<dbReference type="Proteomes" id="UP000004994">
    <property type="component" value="Chromosome 8"/>
</dbReference>
<protein>
    <submittedName>
        <fullName evidence="1">Uncharacterized protein</fullName>
    </submittedName>
</protein>
<evidence type="ECO:0000313" key="1">
    <source>
        <dbReference type="EnsemblPlants" id="Solyc08g044490.1.1"/>
    </source>
</evidence>
<evidence type="ECO:0000313" key="2">
    <source>
        <dbReference type="Proteomes" id="UP000004994"/>
    </source>
</evidence>
<organism evidence="1">
    <name type="scientific">Solanum lycopersicum</name>
    <name type="common">Tomato</name>
    <name type="synonym">Lycopersicon esculentum</name>
    <dbReference type="NCBI Taxonomy" id="4081"/>
    <lineage>
        <taxon>Eukaryota</taxon>
        <taxon>Viridiplantae</taxon>
        <taxon>Streptophyta</taxon>
        <taxon>Embryophyta</taxon>
        <taxon>Tracheophyta</taxon>
        <taxon>Spermatophyta</taxon>
        <taxon>Magnoliopsida</taxon>
        <taxon>eudicotyledons</taxon>
        <taxon>Gunneridae</taxon>
        <taxon>Pentapetalae</taxon>
        <taxon>asterids</taxon>
        <taxon>lamiids</taxon>
        <taxon>Solanales</taxon>
        <taxon>Solanaceae</taxon>
        <taxon>Solanoideae</taxon>
        <taxon>Solaneae</taxon>
        <taxon>Solanum</taxon>
        <taxon>Solanum subgen. Lycopersicon</taxon>
    </lineage>
</organism>
<sequence length="53" mass="6504">MQKELDNLKDVMNIEKKNLEMAFYECDKFNTMCYEKDVELKVFEKIHEELKAR</sequence>
<name>K4CKA6_SOLLC</name>
<proteinExistence type="predicted"/>
<reference evidence="1" key="2">
    <citation type="submission" date="2015-06" db="UniProtKB">
        <authorList>
            <consortium name="EnsemblPlants"/>
        </authorList>
    </citation>
    <scope>IDENTIFICATION</scope>
    <source>
        <strain evidence="1">cv. Heinz 1706</strain>
    </source>
</reference>
<dbReference type="HOGENOM" id="CLU_3072400_0_0_1"/>
<keyword evidence="2" id="KW-1185">Reference proteome</keyword>
<dbReference type="EnsemblPlants" id="Solyc08g044490.1.1">
    <property type="protein sequence ID" value="Solyc08g044490.1.1"/>
    <property type="gene ID" value="Solyc08g044490.1"/>
</dbReference>
<dbReference type="PaxDb" id="4081-Solyc08g044490.1.1"/>
<dbReference type="Gramene" id="Solyc08g044490.1.1">
    <property type="protein sequence ID" value="Solyc08g044490.1.1"/>
    <property type="gene ID" value="Solyc08g044490.1"/>
</dbReference>
<accession>K4CKA6</accession>
<dbReference type="InParanoid" id="K4CKA6"/>
<dbReference type="OMA" id="EMAFYEC"/>